<evidence type="ECO:0000313" key="1">
    <source>
        <dbReference type="EMBL" id="JAD20135.1"/>
    </source>
</evidence>
<reference evidence="1" key="1">
    <citation type="submission" date="2014-09" db="EMBL/GenBank/DDBJ databases">
        <authorList>
            <person name="Magalhaes I.L.F."/>
            <person name="Oliveira U."/>
            <person name="Santos F.R."/>
            <person name="Vidigal T.H.D.A."/>
            <person name="Brescovit A.D."/>
            <person name="Santos A.J."/>
        </authorList>
    </citation>
    <scope>NUCLEOTIDE SEQUENCE</scope>
    <source>
        <tissue evidence="1">Shoot tissue taken approximately 20 cm above the soil surface</tissue>
    </source>
</reference>
<dbReference type="AlphaFoldDB" id="A0A0A8Y448"/>
<accession>A0A0A8Y448</accession>
<sequence length="61" mass="7241">MNCSILALLERCLNHIVPILIEQDLRQFWIIDELVNDFHTFWLLCFFQTFLNHVATALLHG</sequence>
<reference evidence="1" key="2">
    <citation type="journal article" date="2015" name="Data Brief">
        <title>Shoot transcriptome of the giant reed, Arundo donax.</title>
        <authorList>
            <person name="Barrero R.A."/>
            <person name="Guerrero F.D."/>
            <person name="Moolhuijzen P."/>
            <person name="Goolsby J.A."/>
            <person name="Tidwell J."/>
            <person name="Bellgard S.E."/>
            <person name="Bellgard M.I."/>
        </authorList>
    </citation>
    <scope>NUCLEOTIDE SEQUENCE</scope>
    <source>
        <tissue evidence="1">Shoot tissue taken approximately 20 cm above the soil surface</tissue>
    </source>
</reference>
<dbReference type="EMBL" id="GBRH01277760">
    <property type="protein sequence ID" value="JAD20135.1"/>
    <property type="molecule type" value="Transcribed_RNA"/>
</dbReference>
<proteinExistence type="predicted"/>
<organism evidence="1">
    <name type="scientific">Arundo donax</name>
    <name type="common">Giant reed</name>
    <name type="synonym">Donax arundinaceus</name>
    <dbReference type="NCBI Taxonomy" id="35708"/>
    <lineage>
        <taxon>Eukaryota</taxon>
        <taxon>Viridiplantae</taxon>
        <taxon>Streptophyta</taxon>
        <taxon>Embryophyta</taxon>
        <taxon>Tracheophyta</taxon>
        <taxon>Spermatophyta</taxon>
        <taxon>Magnoliopsida</taxon>
        <taxon>Liliopsida</taxon>
        <taxon>Poales</taxon>
        <taxon>Poaceae</taxon>
        <taxon>PACMAD clade</taxon>
        <taxon>Arundinoideae</taxon>
        <taxon>Arundineae</taxon>
        <taxon>Arundo</taxon>
    </lineage>
</organism>
<protein>
    <submittedName>
        <fullName evidence="1">Uncharacterized protein</fullName>
    </submittedName>
</protein>
<name>A0A0A8Y448_ARUDO</name>